<reference evidence="2 3" key="1">
    <citation type="submission" date="2016-06" db="EMBL/GenBank/DDBJ databases">
        <title>Draft genome of Moraxella lacunata CCUG 57757A.</title>
        <authorList>
            <person name="Salva-Serra F."/>
            <person name="Engstrom-Jakobsson H."/>
            <person name="Thorell K."/>
            <person name="Gonzales-Siles L."/>
            <person name="Karlsson R."/>
            <person name="Boulund F."/>
            <person name="Engstrand L."/>
            <person name="Kristiansson E."/>
            <person name="Moore E."/>
        </authorList>
    </citation>
    <scope>NUCLEOTIDE SEQUENCE [LARGE SCALE GENOMIC DNA]</scope>
    <source>
        <strain evidence="2 3">CCUG 57757A</strain>
    </source>
</reference>
<dbReference type="Proteomes" id="UP000092607">
    <property type="component" value="Unassembled WGS sequence"/>
</dbReference>
<dbReference type="EMBL" id="LZMS01000001">
    <property type="protein sequence ID" value="OBX67416.1"/>
    <property type="molecule type" value="Genomic_DNA"/>
</dbReference>
<comment type="caution">
    <text evidence="2">The sequence shown here is derived from an EMBL/GenBank/DDBJ whole genome shotgun (WGS) entry which is preliminary data.</text>
</comment>
<evidence type="ECO:0000259" key="1">
    <source>
        <dbReference type="PROSITE" id="PS50943"/>
    </source>
</evidence>
<sequence length="108" mass="12479">MAERLDMSVSAYGKIERGETSIIHSKLSKIAEILEVDILDLLKNNYYNSIHGSQNNASAIGIIQHQNNYHSDSELLHKIELLESRLRHQQDIIESKDREIELLRKLIE</sequence>
<gene>
    <name evidence="2" type="ORF">A9309_00295</name>
</gene>
<evidence type="ECO:0000313" key="2">
    <source>
        <dbReference type="EMBL" id="OBX67416.1"/>
    </source>
</evidence>
<feature type="domain" description="HTH cro/C1-type" evidence="1">
    <location>
        <begin position="1"/>
        <end position="41"/>
    </location>
</feature>
<name>A0A1B8Q8B3_MORLA</name>
<evidence type="ECO:0000313" key="3">
    <source>
        <dbReference type="Proteomes" id="UP000092607"/>
    </source>
</evidence>
<dbReference type="SUPFAM" id="SSF47413">
    <property type="entry name" value="lambda repressor-like DNA-binding domains"/>
    <property type="match status" value="1"/>
</dbReference>
<proteinExistence type="predicted"/>
<accession>A0A1B8Q8B3</accession>
<dbReference type="CDD" id="cd00093">
    <property type="entry name" value="HTH_XRE"/>
    <property type="match status" value="1"/>
</dbReference>
<organism evidence="2 3">
    <name type="scientific">Moraxella lacunata</name>
    <dbReference type="NCBI Taxonomy" id="477"/>
    <lineage>
        <taxon>Bacteria</taxon>
        <taxon>Pseudomonadati</taxon>
        <taxon>Pseudomonadota</taxon>
        <taxon>Gammaproteobacteria</taxon>
        <taxon>Moraxellales</taxon>
        <taxon>Moraxellaceae</taxon>
        <taxon>Moraxella</taxon>
    </lineage>
</organism>
<dbReference type="Pfam" id="PF01381">
    <property type="entry name" value="HTH_3"/>
    <property type="match status" value="1"/>
</dbReference>
<dbReference type="GO" id="GO:0003677">
    <property type="term" value="F:DNA binding"/>
    <property type="evidence" value="ECO:0007669"/>
    <property type="project" value="InterPro"/>
</dbReference>
<dbReference type="PROSITE" id="PS50943">
    <property type="entry name" value="HTH_CROC1"/>
    <property type="match status" value="1"/>
</dbReference>
<dbReference type="Gene3D" id="1.10.260.40">
    <property type="entry name" value="lambda repressor-like DNA-binding domains"/>
    <property type="match status" value="1"/>
</dbReference>
<dbReference type="InterPro" id="IPR010982">
    <property type="entry name" value="Lambda_DNA-bd_dom_sf"/>
</dbReference>
<protein>
    <recommendedName>
        <fullName evidence="1">HTH cro/C1-type domain-containing protein</fullName>
    </recommendedName>
</protein>
<dbReference type="AlphaFoldDB" id="A0A1B8Q8B3"/>
<dbReference type="InterPro" id="IPR001387">
    <property type="entry name" value="Cro/C1-type_HTH"/>
</dbReference>